<dbReference type="InterPro" id="IPR026341">
    <property type="entry name" value="T9SS_type_B"/>
</dbReference>
<dbReference type="SUPFAM" id="SSF49854">
    <property type="entry name" value="Spermadhesin, CUB domain"/>
    <property type="match status" value="1"/>
</dbReference>
<evidence type="ECO:0008006" key="9">
    <source>
        <dbReference type="Google" id="ProtNLM"/>
    </source>
</evidence>
<dbReference type="Gene3D" id="2.60.40.10">
    <property type="entry name" value="Immunoglobulins"/>
    <property type="match status" value="10"/>
</dbReference>
<dbReference type="SMART" id="SM00710">
    <property type="entry name" value="PbH1"/>
    <property type="match status" value="9"/>
</dbReference>
<dbReference type="InterPro" id="IPR013783">
    <property type="entry name" value="Ig-like_fold"/>
</dbReference>
<dbReference type="InterPro" id="IPR000601">
    <property type="entry name" value="PKD_dom"/>
</dbReference>
<dbReference type="eggNOG" id="COG4935">
    <property type="taxonomic scope" value="Bacteria"/>
</dbReference>
<dbReference type="SMART" id="SM00089">
    <property type="entry name" value="PKD"/>
    <property type="match status" value="1"/>
</dbReference>
<evidence type="ECO:0000256" key="4">
    <source>
        <dbReference type="SAM" id="SignalP"/>
    </source>
</evidence>
<dbReference type="eggNOG" id="COG1345">
    <property type="taxonomic scope" value="Bacteria"/>
</dbReference>
<dbReference type="InterPro" id="IPR006626">
    <property type="entry name" value="PbH1"/>
</dbReference>
<dbReference type="SUPFAM" id="SSF49299">
    <property type="entry name" value="PKD domain"/>
    <property type="match status" value="1"/>
</dbReference>
<dbReference type="EMBL" id="HE774682">
    <property type="protein sequence ID" value="CCG52781.1"/>
    <property type="molecule type" value="Genomic_DNA"/>
</dbReference>
<feature type="signal peptide" evidence="4">
    <location>
        <begin position="1"/>
        <end position="20"/>
    </location>
</feature>
<dbReference type="Proteomes" id="UP000007599">
    <property type="component" value="Chromosome I"/>
</dbReference>
<evidence type="ECO:0000259" key="5">
    <source>
        <dbReference type="PROSITE" id="PS50093"/>
    </source>
</evidence>
<feature type="region of interest" description="Disordered" evidence="3">
    <location>
        <begin position="490"/>
        <end position="509"/>
    </location>
</feature>
<dbReference type="InterPro" id="IPR008979">
    <property type="entry name" value="Galactose-bd-like_sf"/>
</dbReference>
<dbReference type="InterPro" id="IPR035986">
    <property type="entry name" value="PKD_dom_sf"/>
</dbReference>
<evidence type="ECO:0000313" key="8">
    <source>
        <dbReference type="Proteomes" id="UP000007599"/>
    </source>
</evidence>
<dbReference type="InterPro" id="IPR022409">
    <property type="entry name" value="PKD/Chitinase_dom"/>
</dbReference>
<keyword evidence="4" id="KW-0732">Signal</keyword>
<feature type="chain" id="PRO_5003617357" description="PKD domain-containing protein" evidence="4">
    <location>
        <begin position="21"/>
        <end position="2201"/>
    </location>
</feature>
<dbReference type="Gene3D" id="2.60.120.290">
    <property type="entry name" value="Spermadhesin, CUB domain"/>
    <property type="match status" value="1"/>
</dbReference>
<dbReference type="eggNOG" id="COG1572">
    <property type="taxonomic scope" value="Bacteria"/>
</dbReference>
<evidence type="ECO:0000259" key="6">
    <source>
        <dbReference type="PROSITE" id="PS51829"/>
    </source>
</evidence>
<evidence type="ECO:0000256" key="2">
    <source>
        <dbReference type="ARBA" id="ARBA00022801"/>
    </source>
</evidence>
<feature type="domain" description="P/Homo B" evidence="6">
    <location>
        <begin position="279"/>
        <end position="473"/>
    </location>
</feature>
<keyword evidence="2" id="KW-0378">Hydrolase</keyword>
<dbReference type="OrthoDB" id="1652165at2"/>
<dbReference type="InterPro" id="IPR002884">
    <property type="entry name" value="P_dom"/>
</dbReference>
<accession>H8XTI4</accession>
<reference evidence="8" key="2">
    <citation type="submission" date="2012-03" db="EMBL/GenBank/DDBJ databases">
        <title>Complete genome sequence of Flavobacterium indicum GPTSA100-9T, isolated from warm spring water.</title>
        <authorList>
            <person name="Barbier P."/>
            <person name="Houel A."/>
            <person name="Loux V."/>
            <person name="Poulain J."/>
            <person name="Bernardet J.-F."/>
            <person name="Touchon M."/>
            <person name="Duchaud E."/>
        </authorList>
    </citation>
    <scope>NUCLEOTIDE SEQUENCE [LARGE SCALE GENOMIC DNA]</scope>
    <source>
        <strain evidence="8">DSM 17447 / CIP 109464 / GPTSA100-9</strain>
    </source>
</reference>
<evidence type="ECO:0000256" key="3">
    <source>
        <dbReference type="SAM" id="MobiDB-lite"/>
    </source>
</evidence>
<dbReference type="Gene3D" id="2.60.120.260">
    <property type="entry name" value="Galactose-binding domain-like"/>
    <property type="match status" value="1"/>
</dbReference>
<dbReference type="Pfam" id="PF18911">
    <property type="entry name" value="PKD_4"/>
    <property type="match status" value="1"/>
</dbReference>
<dbReference type="PROSITE" id="PS50093">
    <property type="entry name" value="PKD"/>
    <property type="match status" value="1"/>
</dbReference>
<sequence>MMKKYFLAVFLFVTYANLFAQTYTMNNGANGTISTCSGTFVDDGGGGNYGNNQNSTITFCPSTPGDKIRVTFTSFVTEGGSGTCTDYLDVWYANSVGAVGTNNDRLCGTLGVTTLTSTSPDGCISFQFISNGTVRNAGWSATISCVTPCTNPIASLTSTTPINICPSTSNNPGSLNVAFDASTSTAPGGFSISRYEWIWGDGTSTNTLTPTTNHTFPGPGIYTVKLAVRNNNYDIDPLGCKSTNSMTRVVRVLPPPNFTGTTTGPVNISCGNSATLNGIVTSQNMSTGPLSVSGSAIALPDGSGASYTTTLDFTGAFPAGATMSPSCYPTVSFNLEHTYSGDLDIVLIAPSGESVLMYDQHGGGTDFGLCANPADDGVPGCTATYTVVNSGGVAWTAAGVTTTAPANGTCSYTGACEAGNNYIPQTYNSTNPFTTLNGATLNGVWTLQITDNIGFDDGTITGWSLTFPGSCFANAESVTPDIASVNWSHSGSGPAVPAQTTTTTTVTDPGPDSCPTLGTCIGNQLTNNITVGPFPTSGSYVYTLTAVDEFGCNYTRNVTVNVAACPTCSLTLTSAAATESQTICRGTAINNIVYTFGGSATGVTVSGLPAGVNFNVVGNVLTISGTPTTAGVYNYTVTTIGCTPNLSQYGTIIVNTVPVLTSITNNNPICSSGNAIYTLTGTPNAIVTYNINGGAPQTVTLNASGTATVTVTGVVATTTFNATSISLTPAPIIGNVTNATGGNLPANAVGALSAVGSAANATNCASVDGTNTSLNLTLNHVVPTGTVVTISIARDTNAGDVSITDGVATTNFNAAPNDVLQYVNFTMGSTSNQISVNRNGGIVWVDGAQYTLTLPACSATLTTSSVVNITPASAISLTSAAATTNQTVCQNVAITNITYSVSNATGATVTGLPAGVTGSYAAGVFTISGTPTVSGTFNYTVTTSGGCLPNATATGTITVTPLSAIALTSAAATTNQTVCQNVAITNITYAVSNATGATVTGLPAGVTGSYAAGVFTISGTPTVSGTFNYTVTTSGGCLPNATATGTITVTPLSAIALTSAAATTNQTVCQNVAITNITYSVSNATGATVTGLPAGVTGSYAAGVFTISGTPTVSGTFNYTVTTSGGCLPNATATGTITVTPLSAIALTSAAATTNQTVCQNVAIANITYSVSNATGATVTGLPAGVTGSYAAGVFTISGTPTVSGTFNYTVTTSGGCLPNATATGTITVTPLSAIALTSAAATTNQTVCQNVAITNITYSVSNATGATVTGLPAGVTGSYAAGVFTISGTPTVSGTFNYTVTTSGSCLPNATATGTITVTPLSAIALTSAAATTNQTVCQNVAIANITYSVSNATGATVTGLPAGVTGSYAAGVFTISGTPTVSGTFNYTVTTSGGCLPNATATGTITVTPLSAIALTSAAATTNQTVCQNVAITNITYSVSNATGATVTGLPAGVTGSYAAGVFTISGTPTVSGTFNYTVTTSGGCLPNATATGTITVTPLSAIALTSAAATTNQTVCQNVAITNITYSVSNATGATVTGLPAGVTGSYAAGVFTISGTPTVSGTFNYTVTTSGGCLPNATATGTIVVGTPLFATISYTGQPYCVQDTGIKNVVITGDLGGVFSAPSGLHINATNGEINLSLSNPGVYTVTYTLASTTACPSYTATTSVTVYGLPVVTYTGSTTYCDGNSSLLNLTGSVPGTSFTWNVVSSNVTTGVGFVEPSSGNVINQHLDLIDPLQVGYVTYLVTPFANGCYGTPVSISVTVNPIPTMTVTVQNNPICSGETVHINMNSTIAATTYSWIVTSQIGVIGALPGSGSSINQILTTTSPIASGSVTYLITPTVNGCQGNQESVTITVNPRPEIIGTLVPQYICSGETTNITVAASLTGTQFSWTVVSYSNVSGYSNGTGNTIQQTLTSTNTTQGFVIYEVTPTLNGCSGIPRQYIVYVNPLPAPELSDGHICVNQSTGVTYQGYWLETGIAASGYLFEWYFNGSSIPIAGATGPNYFAEQPGTYTVIVKNIATGCEGTDTATVISVYPATAFNVVVSEAFTDNATITITVNQPGTGNLLYQLDEGAYQSSNVFEGVEPGVHLVTVLDAEGCTYLTKEVIVIDYPKYFTPNGDGYNDTWNIVGFKPENNPILYIFDRYGKLIKQINPLDLNGGWDGTYNGAQLPSTDYWFTVEFTENDQRKVFKAHFSMKR</sequence>
<dbReference type="NCBIfam" id="TIGR04131">
    <property type="entry name" value="Bac_Flav_CTERM"/>
    <property type="match status" value="1"/>
</dbReference>
<feature type="domain" description="PKD" evidence="5">
    <location>
        <begin position="160"/>
        <end position="231"/>
    </location>
</feature>
<dbReference type="Pfam" id="PF13585">
    <property type="entry name" value="CHU_C"/>
    <property type="match status" value="1"/>
</dbReference>
<dbReference type="GO" id="GO:0004252">
    <property type="term" value="F:serine-type endopeptidase activity"/>
    <property type="evidence" value="ECO:0007669"/>
    <property type="project" value="InterPro"/>
</dbReference>
<gene>
    <name evidence="7" type="ordered locus">KQS_04005</name>
</gene>
<dbReference type="GO" id="GO:0006508">
    <property type="term" value="P:proteolysis"/>
    <property type="evidence" value="ECO:0007669"/>
    <property type="project" value="UniProtKB-KW"/>
</dbReference>
<dbReference type="InterPro" id="IPR045828">
    <property type="entry name" value="PKD_Bacteroidetes"/>
</dbReference>
<evidence type="ECO:0000313" key="7">
    <source>
        <dbReference type="EMBL" id="CCG52781.1"/>
    </source>
</evidence>
<organism evidence="7 8">
    <name type="scientific">Flavobacterium indicum (strain DSM 17447 / CIP 109464 / GPTSA100-9)</name>
    <dbReference type="NCBI Taxonomy" id="1094466"/>
    <lineage>
        <taxon>Bacteria</taxon>
        <taxon>Pseudomonadati</taxon>
        <taxon>Bacteroidota</taxon>
        <taxon>Flavobacteriia</taxon>
        <taxon>Flavobacteriales</taxon>
        <taxon>Flavobacteriaceae</taxon>
        <taxon>Flavobacterium</taxon>
    </lineage>
</organism>
<keyword evidence="8" id="KW-1185">Reference proteome</keyword>
<dbReference type="PATRIC" id="fig|1094466.5.peg.786"/>
<dbReference type="RefSeq" id="WP_014387923.1">
    <property type="nucleotide sequence ID" value="NC_017025.1"/>
</dbReference>
<dbReference type="SUPFAM" id="SSF49785">
    <property type="entry name" value="Galactose-binding domain-like"/>
    <property type="match status" value="1"/>
</dbReference>
<dbReference type="KEGG" id="fin:KQS_04005"/>
<dbReference type="PROSITE" id="PS51829">
    <property type="entry name" value="P_HOMO_B"/>
    <property type="match status" value="1"/>
</dbReference>
<reference evidence="7 8" key="1">
    <citation type="journal article" date="2012" name="J. Bacteriol.">
        <title>Complete Genome Sequence of Flavobacterium indicum GPSTA100-9T, Isolated from Warm Spring Water.</title>
        <authorList>
            <person name="Barbier P."/>
            <person name="Houel A."/>
            <person name="Loux V."/>
            <person name="Poulain J."/>
            <person name="Bernardet J.F."/>
            <person name="Touchon M."/>
            <person name="Duchaud E."/>
        </authorList>
    </citation>
    <scope>NUCLEOTIDE SEQUENCE [LARGE SCALE GENOMIC DNA]</scope>
    <source>
        <strain evidence="8">DSM 17447 / CIP 109464 / GPTSA100-9</strain>
    </source>
</reference>
<dbReference type="STRING" id="1094466.KQS_04005"/>
<dbReference type="HOGENOM" id="CLU_001022_0_0_10"/>
<dbReference type="eggNOG" id="COG3291">
    <property type="taxonomic scope" value="Bacteria"/>
</dbReference>
<protein>
    <recommendedName>
        <fullName evidence="9">PKD domain-containing protein</fullName>
    </recommendedName>
</protein>
<name>H8XTI4_FLAIG</name>
<proteinExistence type="predicted"/>
<dbReference type="InterPro" id="IPR035914">
    <property type="entry name" value="Sperma_CUB_dom_sf"/>
</dbReference>
<keyword evidence="1" id="KW-0645">Protease</keyword>
<dbReference type="Pfam" id="PF19406">
    <property type="entry name" value="PKD_5"/>
    <property type="match status" value="3"/>
</dbReference>
<evidence type="ECO:0000256" key="1">
    <source>
        <dbReference type="ARBA" id="ARBA00022670"/>
    </source>
</evidence>